<gene>
    <name evidence="1" type="ORF">B296_00037520</name>
</gene>
<dbReference type="EMBL" id="AMZH03018595">
    <property type="protein sequence ID" value="RRT41418.1"/>
    <property type="molecule type" value="Genomic_DNA"/>
</dbReference>
<organism evidence="1 2">
    <name type="scientific">Ensete ventricosum</name>
    <name type="common">Abyssinian banana</name>
    <name type="synonym">Musa ensete</name>
    <dbReference type="NCBI Taxonomy" id="4639"/>
    <lineage>
        <taxon>Eukaryota</taxon>
        <taxon>Viridiplantae</taxon>
        <taxon>Streptophyta</taxon>
        <taxon>Embryophyta</taxon>
        <taxon>Tracheophyta</taxon>
        <taxon>Spermatophyta</taxon>
        <taxon>Magnoliopsida</taxon>
        <taxon>Liliopsida</taxon>
        <taxon>Zingiberales</taxon>
        <taxon>Musaceae</taxon>
        <taxon>Ensete</taxon>
    </lineage>
</organism>
<reference evidence="1 2" key="1">
    <citation type="journal article" date="2014" name="Agronomy (Basel)">
        <title>A Draft Genome Sequence for Ensete ventricosum, the Drought-Tolerant Tree Against Hunger.</title>
        <authorList>
            <person name="Harrison J."/>
            <person name="Moore K.A."/>
            <person name="Paszkiewicz K."/>
            <person name="Jones T."/>
            <person name="Grant M."/>
            <person name="Ambacheew D."/>
            <person name="Muzemil S."/>
            <person name="Studholme D.J."/>
        </authorList>
    </citation>
    <scope>NUCLEOTIDE SEQUENCE [LARGE SCALE GENOMIC DNA]</scope>
</reference>
<name>A0A426XPJ9_ENSVE</name>
<sequence>MAVAALRHCQRLLAVLVESKGVTLGLVEGSMDKISKLLAMVAVSLCGQESWSLEVTLRLGTPSRKDSLAARVCWPPMVGCSQWVGYKRTPWRPRSPSHPRFPYGQRLLVVRVLHAATVS</sequence>
<comment type="caution">
    <text evidence="1">The sequence shown here is derived from an EMBL/GenBank/DDBJ whole genome shotgun (WGS) entry which is preliminary data.</text>
</comment>
<evidence type="ECO:0000313" key="1">
    <source>
        <dbReference type="EMBL" id="RRT41418.1"/>
    </source>
</evidence>
<dbReference type="AlphaFoldDB" id="A0A426XPJ9"/>
<evidence type="ECO:0000313" key="2">
    <source>
        <dbReference type="Proteomes" id="UP000287651"/>
    </source>
</evidence>
<accession>A0A426XPJ9</accession>
<proteinExistence type="predicted"/>
<protein>
    <submittedName>
        <fullName evidence="1">Uncharacterized protein</fullName>
    </submittedName>
</protein>
<dbReference type="Proteomes" id="UP000287651">
    <property type="component" value="Unassembled WGS sequence"/>
</dbReference>